<name>F5YMG2_TREPZ</name>
<proteinExistence type="predicted"/>
<sequence length="71" mass="8238">MYFVPFLSLYRRRLDVQGSFPGFLLLVYIKQESCQGQGRAKTGGYSTPDTVFIRHRGAELYKIYPFLVNNI</sequence>
<dbReference type="HOGENOM" id="CLU_2738871_0_0_12"/>
<gene>
    <name evidence="1" type="ordered locus">TREPR_0160</name>
</gene>
<organism evidence="1 2">
    <name type="scientific">Treponema primitia (strain ATCC BAA-887 / DSM 12427 / ZAS-2)</name>
    <dbReference type="NCBI Taxonomy" id="545694"/>
    <lineage>
        <taxon>Bacteria</taxon>
        <taxon>Pseudomonadati</taxon>
        <taxon>Spirochaetota</taxon>
        <taxon>Spirochaetia</taxon>
        <taxon>Spirochaetales</taxon>
        <taxon>Treponemataceae</taxon>
        <taxon>Treponema</taxon>
    </lineage>
</organism>
<dbReference type="STRING" id="545694.TREPR_0160"/>
<evidence type="ECO:0000313" key="2">
    <source>
        <dbReference type="Proteomes" id="UP000009223"/>
    </source>
</evidence>
<reference evidence="2" key="1">
    <citation type="submission" date="2009-12" db="EMBL/GenBank/DDBJ databases">
        <title>Complete sequence of Treponema primitia strain ZAS-2.</title>
        <authorList>
            <person name="Tetu S.G."/>
            <person name="Matson E."/>
            <person name="Ren Q."/>
            <person name="Seshadri R."/>
            <person name="Elbourne L."/>
            <person name="Hassan K.A."/>
            <person name="Durkin A."/>
            <person name="Radune D."/>
            <person name="Mohamoud Y."/>
            <person name="Shay R."/>
            <person name="Jin S."/>
            <person name="Zhang X."/>
            <person name="Lucey K."/>
            <person name="Ballor N.R."/>
            <person name="Ottesen E."/>
            <person name="Rosenthal R."/>
            <person name="Allen A."/>
            <person name="Leadbetter J.R."/>
            <person name="Paulsen I.T."/>
        </authorList>
    </citation>
    <scope>NUCLEOTIDE SEQUENCE [LARGE SCALE GENOMIC DNA]</scope>
    <source>
        <strain evidence="2">ATCC BAA-887 / DSM 12427 / ZAS-2</strain>
    </source>
</reference>
<reference evidence="1 2" key="2">
    <citation type="journal article" date="2011" name="ISME J.">
        <title>RNA-seq reveals cooperative metabolic interactions between two termite-gut spirochete species in co-culture.</title>
        <authorList>
            <person name="Rosenthal A.Z."/>
            <person name="Matson E.G."/>
            <person name="Eldar A."/>
            <person name="Leadbetter J.R."/>
        </authorList>
    </citation>
    <scope>NUCLEOTIDE SEQUENCE [LARGE SCALE GENOMIC DNA]</scope>
    <source>
        <strain evidence="2">ATCC BAA-887 / DSM 12427 / ZAS-2</strain>
    </source>
</reference>
<dbReference type="Proteomes" id="UP000009223">
    <property type="component" value="Chromosome"/>
</dbReference>
<keyword evidence="2" id="KW-1185">Reference proteome</keyword>
<dbReference type="KEGG" id="tpi:TREPR_0160"/>
<dbReference type="AlphaFoldDB" id="F5YMG2"/>
<dbReference type="EMBL" id="CP001843">
    <property type="protein sequence ID" value="AEF84850.1"/>
    <property type="molecule type" value="Genomic_DNA"/>
</dbReference>
<protein>
    <submittedName>
        <fullName evidence="1">Uncharacterized protein</fullName>
    </submittedName>
</protein>
<evidence type="ECO:0000313" key="1">
    <source>
        <dbReference type="EMBL" id="AEF84850.1"/>
    </source>
</evidence>
<accession>F5YMG2</accession>